<gene>
    <name evidence="1" type="ORF">PWF74_04110</name>
</gene>
<dbReference type="EMBL" id="CP118627">
    <property type="protein sequence ID" value="WEA14697.1"/>
    <property type="molecule type" value="Genomic_DNA"/>
</dbReference>
<name>A0AAX3NDG5_9LACT</name>
<protein>
    <submittedName>
        <fullName evidence="1">Uncharacterized protein</fullName>
    </submittedName>
</protein>
<dbReference type="AlphaFoldDB" id="A0AAX3NDG5"/>
<accession>A0AAX3NDG5</accession>
<organism evidence="1 2">
    <name type="scientific">Lactococcus garvieae</name>
    <dbReference type="NCBI Taxonomy" id="1363"/>
    <lineage>
        <taxon>Bacteria</taxon>
        <taxon>Bacillati</taxon>
        <taxon>Bacillota</taxon>
        <taxon>Bacilli</taxon>
        <taxon>Lactobacillales</taxon>
        <taxon>Streptococcaceae</taxon>
        <taxon>Lactococcus</taxon>
    </lineage>
</organism>
<sequence>MEWTQSGSETFQVRKELFQNQKKYIENEIEVLNRMLDMIKFKCWYYEESIRLGDEQAVQVKIPNNLPDDIKQNYDNSYQ</sequence>
<dbReference type="Proteomes" id="UP001217324">
    <property type="component" value="Chromosome"/>
</dbReference>
<evidence type="ECO:0000313" key="1">
    <source>
        <dbReference type="EMBL" id="WEA14697.1"/>
    </source>
</evidence>
<dbReference type="RefSeq" id="WP_165705321.1">
    <property type="nucleotide sequence ID" value="NZ_CP099987.1"/>
</dbReference>
<evidence type="ECO:0000313" key="2">
    <source>
        <dbReference type="Proteomes" id="UP001217324"/>
    </source>
</evidence>
<reference evidence="1" key="1">
    <citation type="submission" date="2023-02" db="EMBL/GenBank/DDBJ databases">
        <title>Comparative genomics and fermentation flavor characterization of five lactic acid bacteria reveal flavor biosynthesis metabolic pathways in fermented muskmelon puree.</title>
        <authorList>
            <person name="Yuan L."/>
            <person name="Li M."/>
            <person name="Xu X."/>
            <person name="Lao F."/>
            <person name="Wu J."/>
        </authorList>
    </citation>
    <scope>NUCLEOTIDE SEQUENCE</scope>
    <source>
        <strain evidence="1">Pa-2</strain>
    </source>
</reference>
<proteinExistence type="predicted"/>